<dbReference type="SUPFAM" id="SSF56973">
    <property type="entry name" value="Aerolisin/ETX pore-forming domain"/>
    <property type="match status" value="1"/>
</dbReference>
<feature type="domain" description="Aerolysin-like C-terminal" evidence="4">
    <location>
        <begin position="198"/>
        <end position="312"/>
    </location>
</feature>
<protein>
    <submittedName>
        <fullName evidence="5">Putative natterin-3-like</fullName>
    </submittedName>
</protein>
<dbReference type="InterPro" id="IPR006616">
    <property type="entry name" value="DM9_repeat"/>
</dbReference>
<accession>A0A2G8LDW5</accession>
<reference evidence="5 6" key="1">
    <citation type="journal article" date="2017" name="PLoS Biol.">
        <title>The sea cucumber genome provides insights into morphological evolution and visceral regeneration.</title>
        <authorList>
            <person name="Zhang X."/>
            <person name="Sun L."/>
            <person name="Yuan J."/>
            <person name="Sun Y."/>
            <person name="Gao Y."/>
            <person name="Zhang L."/>
            <person name="Li S."/>
            <person name="Dai H."/>
            <person name="Hamel J.F."/>
            <person name="Liu C."/>
            <person name="Yu Y."/>
            <person name="Liu S."/>
            <person name="Lin W."/>
            <person name="Guo K."/>
            <person name="Jin S."/>
            <person name="Xu P."/>
            <person name="Storey K.B."/>
            <person name="Huan P."/>
            <person name="Zhang T."/>
            <person name="Zhou Y."/>
            <person name="Zhang J."/>
            <person name="Lin C."/>
            <person name="Li X."/>
            <person name="Xing L."/>
            <person name="Huo D."/>
            <person name="Sun M."/>
            <person name="Wang L."/>
            <person name="Mercier A."/>
            <person name="Li F."/>
            <person name="Yang H."/>
            <person name="Xiang J."/>
        </authorList>
    </citation>
    <scope>NUCLEOTIDE SEQUENCE [LARGE SCALE GENOMIC DNA]</scope>
    <source>
        <strain evidence="5">Shaxun</strain>
        <tissue evidence="5">Muscle</tissue>
    </source>
</reference>
<dbReference type="EMBL" id="MRZV01000113">
    <property type="protein sequence ID" value="PIK58441.1"/>
    <property type="molecule type" value="Genomic_DNA"/>
</dbReference>
<keyword evidence="3" id="KW-0732">Signal</keyword>
<evidence type="ECO:0000256" key="1">
    <source>
        <dbReference type="ARBA" id="ARBA00009831"/>
    </source>
</evidence>
<sequence>MEPLFASLLLVAFCGLVCGQDYWIQEDHGSMPDYPFRGGSEPGKSLYICQSNFHGETCVGKIGYGYGSCRVPWGDKENSDYYYSVLVAPPWALYTFEWKTGYDKGNVPSGAVRVDSGIYVGRHKRDGYYIPGKVVSKHKALFYGYNGKEYDVRKNYDVLVKVPRGVKKYELYDVTYDLANAVETMPGDYKAVGARQRVTNDSPFRAETEVTLHYESTVSRSWSEVEEFEVVRGRSTRVTAGIPSVIGGTAEWGVTKTHTYTYSYGETATHTVSASHTVKVKLPPKSEVVVYMVAKQAEVDVPFEGNLRIFFDDGVQRVVHIHGVYADMHMASFESRIDRGTSSEEE</sequence>
<dbReference type="Pfam" id="PF01117">
    <property type="entry name" value="Aerolysin"/>
    <property type="match status" value="1"/>
</dbReference>
<dbReference type="SMART" id="SM00696">
    <property type="entry name" value="DM9"/>
    <property type="match status" value="1"/>
</dbReference>
<evidence type="ECO:0000259" key="4">
    <source>
        <dbReference type="Pfam" id="PF01117"/>
    </source>
</evidence>
<feature type="chain" id="PRO_5013936761" evidence="3">
    <location>
        <begin position="20"/>
        <end position="346"/>
    </location>
</feature>
<feature type="signal peptide" evidence="3">
    <location>
        <begin position="1"/>
        <end position="19"/>
    </location>
</feature>
<evidence type="ECO:0000313" key="6">
    <source>
        <dbReference type="Proteomes" id="UP000230750"/>
    </source>
</evidence>
<dbReference type="Pfam" id="PF11901">
    <property type="entry name" value="DM9"/>
    <property type="match status" value="2"/>
</dbReference>
<comment type="similarity">
    <text evidence="1">Belongs to the aerolysin family.</text>
</comment>
<dbReference type="Gene3D" id="2.170.15.10">
    <property type="entry name" value="Proaerolysin, chain A, domain 3"/>
    <property type="match status" value="1"/>
</dbReference>
<dbReference type="PANTHER" id="PTHR31649:SF1">
    <property type="entry name" value="FARNESOIC ACID O-METHYL TRANSFERASE DOMAIN-CONTAINING PROTEIN"/>
    <property type="match status" value="1"/>
</dbReference>
<proteinExistence type="inferred from homology"/>
<name>A0A2G8LDW5_STIJA</name>
<dbReference type="Proteomes" id="UP000230750">
    <property type="component" value="Unassembled WGS sequence"/>
</dbReference>
<gene>
    <name evidence="5" type="ORF">BSL78_04662</name>
</gene>
<keyword evidence="2" id="KW-1015">Disulfide bond</keyword>
<dbReference type="InterPro" id="IPR055267">
    <property type="entry name" value="Aerolysin-like_C"/>
</dbReference>
<evidence type="ECO:0000256" key="2">
    <source>
        <dbReference type="ARBA" id="ARBA00023157"/>
    </source>
</evidence>
<evidence type="ECO:0000256" key="3">
    <source>
        <dbReference type="SAM" id="SignalP"/>
    </source>
</evidence>
<comment type="caution">
    <text evidence="5">The sequence shown here is derived from an EMBL/GenBank/DDBJ whole genome shotgun (WGS) entry which is preliminary data.</text>
</comment>
<keyword evidence="6" id="KW-1185">Reference proteome</keyword>
<evidence type="ECO:0000313" key="5">
    <source>
        <dbReference type="EMBL" id="PIK58441.1"/>
    </source>
</evidence>
<dbReference type="AlphaFoldDB" id="A0A2G8LDW5"/>
<organism evidence="5 6">
    <name type="scientific">Stichopus japonicus</name>
    <name type="common">Sea cucumber</name>
    <dbReference type="NCBI Taxonomy" id="307972"/>
    <lineage>
        <taxon>Eukaryota</taxon>
        <taxon>Metazoa</taxon>
        <taxon>Echinodermata</taxon>
        <taxon>Eleutherozoa</taxon>
        <taxon>Echinozoa</taxon>
        <taxon>Holothuroidea</taxon>
        <taxon>Aspidochirotacea</taxon>
        <taxon>Aspidochirotida</taxon>
        <taxon>Stichopodidae</taxon>
        <taxon>Apostichopus</taxon>
    </lineage>
</organism>
<dbReference type="PANTHER" id="PTHR31649">
    <property type="entry name" value="AGAP009604-PA"/>
    <property type="match status" value="1"/>
</dbReference>
<dbReference type="OrthoDB" id="2142040at2759"/>